<reference evidence="3 4" key="1">
    <citation type="submission" date="2020-06" db="EMBL/GenBank/DDBJ databases">
        <title>Genomic analysis of Salicibibacter sp. NKC21-4.</title>
        <authorList>
            <person name="Oh Y.J."/>
        </authorList>
    </citation>
    <scope>NUCLEOTIDE SEQUENCE [LARGE SCALE GENOMIC DNA]</scope>
    <source>
        <strain evidence="3 4">NKC21-4</strain>
    </source>
</reference>
<evidence type="ECO:0000313" key="3">
    <source>
        <dbReference type="EMBL" id="QQK81411.1"/>
    </source>
</evidence>
<accession>A0A7T6ZDJ0</accession>
<evidence type="ECO:0000256" key="1">
    <source>
        <dbReference type="SAM" id="MobiDB-lite"/>
    </source>
</evidence>
<gene>
    <name evidence="3" type="ORF">HUG20_16840</name>
</gene>
<name>A0A7T6ZDJ0_9BACI</name>
<keyword evidence="4" id="KW-1185">Reference proteome</keyword>
<dbReference type="KEGG" id="scib:HUG20_16840"/>
<dbReference type="EMBL" id="CP054706">
    <property type="protein sequence ID" value="QQK81411.1"/>
    <property type="molecule type" value="Genomic_DNA"/>
</dbReference>
<protein>
    <submittedName>
        <fullName evidence="3">Uncharacterized protein</fullName>
    </submittedName>
</protein>
<dbReference type="Proteomes" id="UP000595349">
    <property type="component" value="Chromosome"/>
</dbReference>
<evidence type="ECO:0000313" key="4">
    <source>
        <dbReference type="Proteomes" id="UP000595349"/>
    </source>
</evidence>
<dbReference type="RefSeq" id="WP_200085838.1">
    <property type="nucleotide sequence ID" value="NZ_CP054706.1"/>
</dbReference>
<organism evidence="3 4">
    <name type="scientific">Salicibibacter cibi</name>
    <dbReference type="NCBI Taxonomy" id="2743001"/>
    <lineage>
        <taxon>Bacteria</taxon>
        <taxon>Bacillati</taxon>
        <taxon>Bacillota</taxon>
        <taxon>Bacilli</taxon>
        <taxon>Bacillales</taxon>
        <taxon>Bacillaceae</taxon>
        <taxon>Salicibibacter</taxon>
    </lineage>
</organism>
<feature type="region of interest" description="Disordered" evidence="1">
    <location>
        <begin position="99"/>
        <end position="124"/>
    </location>
</feature>
<keyword evidence="2" id="KW-1133">Transmembrane helix</keyword>
<keyword evidence="2" id="KW-0812">Transmembrane</keyword>
<sequence>MKALKNVLVTSLSVTLFAILLTIMADVYQWWALASYSPTATEEVIDEGILISVGVFSLITTVFMLLELIALFQNRCRTRGASDVKKYFLPKSNGIKGLAKVKSTDPDTSTPNHKKTGETAPLVG</sequence>
<keyword evidence="2" id="KW-0472">Membrane</keyword>
<evidence type="ECO:0000256" key="2">
    <source>
        <dbReference type="SAM" id="Phobius"/>
    </source>
</evidence>
<proteinExistence type="predicted"/>
<dbReference type="AlphaFoldDB" id="A0A7T6ZDJ0"/>
<feature type="transmembrane region" description="Helical" evidence="2">
    <location>
        <begin position="49"/>
        <end position="72"/>
    </location>
</feature>